<sequence length="85" mass="9488">VSSFLDERRKGVVRQAPAESTTVHEVVNGGASGRVIYVYSLEWQTKCQFICEVRFDRLTATQSCVRNVRFSRFPATETSASSLGI</sequence>
<gene>
    <name evidence="1" type="ORF">JAY77_05135</name>
</gene>
<feature type="non-terminal residue" evidence="1">
    <location>
        <position position="1"/>
    </location>
</feature>
<evidence type="ECO:0000313" key="1">
    <source>
        <dbReference type="EMBL" id="MCG7977515.1"/>
    </source>
</evidence>
<reference evidence="1" key="1">
    <citation type="journal article" date="2021" name="Proc. Natl. Acad. Sci. U.S.A.">
        <title>Global biogeography of chemosynthetic symbionts reveals both localized and globally distributed symbiont groups. .</title>
        <authorList>
            <person name="Osvatic J.T."/>
            <person name="Wilkins L.G.E."/>
            <person name="Leibrecht L."/>
            <person name="Leray M."/>
            <person name="Zauner S."/>
            <person name="Polzin J."/>
            <person name="Camacho Y."/>
            <person name="Gros O."/>
            <person name="van Gils J.A."/>
            <person name="Eisen J.A."/>
            <person name="Petersen J.M."/>
            <person name="Yuen B."/>
        </authorList>
    </citation>
    <scope>NUCLEOTIDE SEQUENCE</scope>
    <source>
        <strain evidence="1">MAGclacostrist055</strain>
    </source>
</reference>
<dbReference type="EMBL" id="JAEPCR010000017">
    <property type="protein sequence ID" value="MCG7977515.1"/>
    <property type="molecule type" value="Genomic_DNA"/>
</dbReference>
<name>A0A9E4TRT9_9GAMM</name>
<evidence type="ECO:0000313" key="2">
    <source>
        <dbReference type="Proteomes" id="UP000886674"/>
    </source>
</evidence>
<dbReference type="Proteomes" id="UP000886674">
    <property type="component" value="Unassembled WGS sequence"/>
</dbReference>
<protein>
    <submittedName>
        <fullName evidence="1">Uncharacterized protein</fullName>
    </submittedName>
</protein>
<accession>A0A9E4TRT9</accession>
<comment type="caution">
    <text evidence="1">The sequence shown here is derived from an EMBL/GenBank/DDBJ whole genome shotgun (WGS) entry which is preliminary data.</text>
</comment>
<dbReference type="AlphaFoldDB" id="A0A9E4TRT9"/>
<organism evidence="1 2">
    <name type="scientific">Candidatus Thiodiazotropha taylori</name>
    <dbReference type="NCBI Taxonomy" id="2792791"/>
    <lineage>
        <taxon>Bacteria</taxon>
        <taxon>Pseudomonadati</taxon>
        <taxon>Pseudomonadota</taxon>
        <taxon>Gammaproteobacteria</taxon>
        <taxon>Chromatiales</taxon>
        <taxon>Sedimenticolaceae</taxon>
        <taxon>Candidatus Thiodiazotropha</taxon>
    </lineage>
</organism>
<proteinExistence type="predicted"/>